<accession>A0ABT4VEP6</accession>
<keyword evidence="6" id="KW-0460">Magnesium</keyword>
<keyword evidence="4" id="KW-0479">Metal-binding</keyword>
<dbReference type="InterPro" id="IPR010023">
    <property type="entry name" value="KdsC_fam"/>
</dbReference>
<dbReference type="InterPro" id="IPR006549">
    <property type="entry name" value="HAD-SF_hydro_IIIA"/>
</dbReference>
<keyword evidence="8" id="KW-1185">Reference proteome</keyword>
<dbReference type="SFLD" id="SFLDS00003">
    <property type="entry name" value="Haloacid_Dehalogenase"/>
    <property type="match status" value="1"/>
</dbReference>
<dbReference type="SFLD" id="SFLDG01138">
    <property type="entry name" value="C1.6.2:_Deoxy-d-mannose-octulo"/>
    <property type="match status" value="1"/>
</dbReference>
<dbReference type="InterPro" id="IPR050793">
    <property type="entry name" value="CMP-NeuNAc_synthase"/>
</dbReference>
<dbReference type="GO" id="GO:0016787">
    <property type="term" value="F:hydrolase activity"/>
    <property type="evidence" value="ECO:0007669"/>
    <property type="project" value="UniProtKB-KW"/>
</dbReference>
<dbReference type="PANTHER" id="PTHR21485">
    <property type="entry name" value="HAD SUPERFAMILY MEMBERS CMAS AND KDSC"/>
    <property type="match status" value="1"/>
</dbReference>
<evidence type="ECO:0000313" key="8">
    <source>
        <dbReference type="Proteomes" id="UP001210261"/>
    </source>
</evidence>
<organism evidence="7 8">
    <name type="scientific">Helicobacter ibis</name>
    <dbReference type="NCBI Taxonomy" id="2962633"/>
    <lineage>
        <taxon>Bacteria</taxon>
        <taxon>Pseudomonadati</taxon>
        <taxon>Campylobacterota</taxon>
        <taxon>Epsilonproteobacteria</taxon>
        <taxon>Campylobacterales</taxon>
        <taxon>Helicobacteraceae</taxon>
        <taxon>Helicobacter</taxon>
    </lineage>
</organism>
<evidence type="ECO:0000256" key="1">
    <source>
        <dbReference type="ARBA" id="ARBA00001946"/>
    </source>
</evidence>
<comment type="similarity">
    <text evidence="2">Belongs to the KdsC family.</text>
</comment>
<dbReference type="SUPFAM" id="SSF56784">
    <property type="entry name" value="HAD-like"/>
    <property type="match status" value="1"/>
</dbReference>
<keyword evidence="5 7" id="KW-0378">Hydrolase</keyword>
<comment type="caution">
    <text evidence="7">The sequence shown here is derived from an EMBL/GenBank/DDBJ whole genome shotgun (WGS) entry which is preliminary data.</text>
</comment>
<comment type="cofactor">
    <cofactor evidence="1">
        <name>Mg(2+)</name>
        <dbReference type="ChEBI" id="CHEBI:18420"/>
    </cofactor>
</comment>
<evidence type="ECO:0000256" key="4">
    <source>
        <dbReference type="ARBA" id="ARBA00022723"/>
    </source>
</evidence>
<dbReference type="CDD" id="cd01630">
    <property type="entry name" value="HAD_KDO-like"/>
    <property type="match status" value="1"/>
</dbReference>
<evidence type="ECO:0000256" key="2">
    <source>
        <dbReference type="ARBA" id="ARBA00005893"/>
    </source>
</evidence>
<dbReference type="NCBIfam" id="TIGR01670">
    <property type="entry name" value="KdsC-phosphatas"/>
    <property type="match status" value="1"/>
</dbReference>
<dbReference type="EMBL" id="JAQHXR010000002">
    <property type="protein sequence ID" value="MDA3969164.1"/>
    <property type="molecule type" value="Genomic_DNA"/>
</dbReference>
<dbReference type="RefSeq" id="WP_271021467.1">
    <property type="nucleotide sequence ID" value="NZ_JAQHXR010000002.1"/>
</dbReference>
<dbReference type="Gene3D" id="3.40.50.1000">
    <property type="entry name" value="HAD superfamily/HAD-like"/>
    <property type="match status" value="1"/>
</dbReference>
<dbReference type="Proteomes" id="UP001210261">
    <property type="component" value="Unassembled WGS sequence"/>
</dbReference>
<reference evidence="7 8" key="1">
    <citation type="submission" date="2023-01" db="EMBL/GenBank/DDBJ databases">
        <title>Description of Helicobacter ibis sp. nov. isolated from faecal droppings of black-faced ibis (Theristicus melanopis).</title>
        <authorList>
            <person name="Lopez-Cantillo M."/>
            <person name="Vidal-Veuthey B."/>
            <person name="Mella A."/>
            <person name="De La Haba R."/>
            <person name="Collado L."/>
        </authorList>
    </citation>
    <scope>NUCLEOTIDE SEQUENCE [LARGE SCALE GENOMIC DNA]</scope>
    <source>
        <strain evidence="7 8">A82</strain>
    </source>
</reference>
<comment type="subunit">
    <text evidence="3">Homotetramer.</text>
</comment>
<dbReference type="SFLD" id="SFLDG01136">
    <property type="entry name" value="C1.6:_Phosphoserine_Phosphatas"/>
    <property type="match status" value="1"/>
</dbReference>
<dbReference type="PIRSF" id="PIRSF006118">
    <property type="entry name" value="KDO8-P_Ptase"/>
    <property type="match status" value="1"/>
</dbReference>
<evidence type="ECO:0000256" key="3">
    <source>
        <dbReference type="ARBA" id="ARBA00011881"/>
    </source>
</evidence>
<dbReference type="Pfam" id="PF08282">
    <property type="entry name" value="Hydrolase_3"/>
    <property type="match status" value="1"/>
</dbReference>
<evidence type="ECO:0000313" key="7">
    <source>
        <dbReference type="EMBL" id="MDA3969164.1"/>
    </source>
</evidence>
<name>A0ABT4VEP6_9HELI</name>
<gene>
    <name evidence="7" type="ORF">PF021_05675</name>
</gene>
<dbReference type="NCBIfam" id="TIGR01662">
    <property type="entry name" value="HAD-SF-IIIA"/>
    <property type="match status" value="1"/>
</dbReference>
<dbReference type="InterPro" id="IPR036412">
    <property type="entry name" value="HAD-like_sf"/>
</dbReference>
<evidence type="ECO:0000256" key="5">
    <source>
        <dbReference type="ARBA" id="ARBA00022801"/>
    </source>
</evidence>
<proteinExistence type="inferred from homology"/>
<sequence>MIKLIVLDVDGTLTNGEIIYSNSGEELKSFNVKDGLGIAAWIKLGGQVAIITGRTSKIVENRSKELGIQHIKQGVSDKYQVLQSILIESKIDISEVAAIGDDLNDLKMLKSLKYSFAPKDSVKEIRKVAFKVLKSNGGDGAVREMIDYLIKKEKLQRKLYEIFE</sequence>
<dbReference type="InterPro" id="IPR023214">
    <property type="entry name" value="HAD_sf"/>
</dbReference>
<evidence type="ECO:0000256" key="6">
    <source>
        <dbReference type="ARBA" id="ARBA00022842"/>
    </source>
</evidence>
<dbReference type="PANTHER" id="PTHR21485:SF3">
    <property type="entry name" value="N-ACYLNEURAMINATE CYTIDYLYLTRANSFERASE"/>
    <property type="match status" value="1"/>
</dbReference>
<protein>
    <submittedName>
        <fullName evidence="7">HAD-IIIA family hydrolase</fullName>
    </submittedName>
</protein>